<accession>A0A3G4ZVL5</accession>
<feature type="non-terminal residue" evidence="1">
    <location>
        <position position="1"/>
    </location>
</feature>
<name>A0A3G4ZVL5_9VIRU</name>
<organism evidence="1">
    <name type="scientific">Dasosvirus sp</name>
    <dbReference type="NCBI Taxonomy" id="2487764"/>
    <lineage>
        <taxon>Viruses</taxon>
        <taxon>Varidnaviria</taxon>
        <taxon>Bamfordvirae</taxon>
        <taxon>Nucleocytoviricota</taxon>
        <taxon>Megaviricetes</taxon>
        <taxon>Imitervirales</taxon>
        <taxon>Mimiviridae</taxon>
        <taxon>Klosneuvirinae</taxon>
    </lineage>
</organism>
<evidence type="ECO:0000313" key="1">
    <source>
        <dbReference type="EMBL" id="AYV77479.1"/>
    </source>
</evidence>
<reference evidence="1" key="1">
    <citation type="submission" date="2018-10" db="EMBL/GenBank/DDBJ databases">
        <title>Hidden diversity of soil giant viruses.</title>
        <authorList>
            <person name="Schulz F."/>
            <person name="Alteio L."/>
            <person name="Goudeau D."/>
            <person name="Ryan E.M."/>
            <person name="Malmstrom R.R."/>
            <person name="Blanchard J."/>
            <person name="Woyke T."/>
        </authorList>
    </citation>
    <scope>NUCLEOTIDE SEQUENCE</scope>
    <source>
        <strain evidence="1">DSV1</strain>
    </source>
</reference>
<gene>
    <name evidence="1" type="ORF">Dasosvirus3_38</name>
</gene>
<dbReference type="EMBL" id="MK072044">
    <property type="protein sequence ID" value="AYV77479.1"/>
    <property type="molecule type" value="Genomic_DNA"/>
</dbReference>
<protein>
    <submittedName>
        <fullName evidence="1">Uncharacterized protein</fullName>
    </submittedName>
</protein>
<proteinExistence type="predicted"/>
<sequence>SHKCTYLNTIPQINRLPKIRNVVSHIKKILRTNRKRKYQVI</sequence>